<gene>
    <name evidence="4" type="ORF">RND81_01G023800</name>
</gene>
<sequence>MQRVCGRFIISTSNAYNLLHNYPQILLYSTSSSSSSTDDFANYLINSLGFSNTKAINTSIKLSKYKKVNDFNFSANAISVVNLFKNHGFSGLDLIRVISSNPRILVHRVESRILPALQILRDILGCDARVVTFMKRLNHRNFHGVIYYLSRNVELLKTYGTSIECIRKHLVRSPSSFVREPDVFKDIVIRVEKKFGIVPGSTMFLYGVHLLSGYSEATIESKCRVFKSFGWTQSDIDIVMRNVSCFSTSDESIRKKLDFLMNELGFDPAYLTSRSGLLTCSLEKRLVPRHNVLLVLKAKGLLKKNPAFYSAVCISESRFVNTFVLPFKEVHQVYAEHTGCNMMTLIQKRADELQ</sequence>
<keyword evidence="3" id="KW-0809">Transit peptide</keyword>
<dbReference type="InterPro" id="IPR003690">
    <property type="entry name" value="MTERF"/>
</dbReference>
<dbReference type="Pfam" id="PF02536">
    <property type="entry name" value="mTERF"/>
    <property type="match status" value="1"/>
</dbReference>
<evidence type="ECO:0000256" key="3">
    <source>
        <dbReference type="ARBA" id="ARBA00022946"/>
    </source>
</evidence>
<dbReference type="SMART" id="SM00733">
    <property type="entry name" value="Mterf"/>
    <property type="match status" value="5"/>
</dbReference>
<comment type="similarity">
    <text evidence="1">Belongs to the mTERF family.</text>
</comment>
<keyword evidence="5" id="KW-1185">Reference proteome</keyword>
<dbReference type="AlphaFoldDB" id="A0AAW1N5A8"/>
<organism evidence="4 5">
    <name type="scientific">Saponaria officinalis</name>
    <name type="common">Common soapwort</name>
    <name type="synonym">Lychnis saponaria</name>
    <dbReference type="NCBI Taxonomy" id="3572"/>
    <lineage>
        <taxon>Eukaryota</taxon>
        <taxon>Viridiplantae</taxon>
        <taxon>Streptophyta</taxon>
        <taxon>Embryophyta</taxon>
        <taxon>Tracheophyta</taxon>
        <taxon>Spermatophyta</taxon>
        <taxon>Magnoliopsida</taxon>
        <taxon>eudicotyledons</taxon>
        <taxon>Gunneridae</taxon>
        <taxon>Pentapetalae</taxon>
        <taxon>Caryophyllales</taxon>
        <taxon>Caryophyllaceae</taxon>
        <taxon>Caryophylleae</taxon>
        <taxon>Saponaria</taxon>
    </lineage>
</organism>
<dbReference type="GO" id="GO:0006353">
    <property type="term" value="P:DNA-templated transcription termination"/>
    <property type="evidence" value="ECO:0007669"/>
    <property type="project" value="UniProtKB-KW"/>
</dbReference>
<dbReference type="PANTHER" id="PTHR13068:SF231">
    <property type="entry name" value="TRANSCRIPTION TERMINATION FACTOR MTERF2, CHLOROPLASTIC-LIKE"/>
    <property type="match status" value="1"/>
</dbReference>
<dbReference type="Gene3D" id="1.25.70.10">
    <property type="entry name" value="Transcription termination factor 3, mitochondrial"/>
    <property type="match status" value="2"/>
</dbReference>
<dbReference type="GO" id="GO:0003676">
    <property type="term" value="F:nucleic acid binding"/>
    <property type="evidence" value="ECO:0007669"/>
    <property type="project" value="InterPro"/>
</dbReference>
<dbReference type="Proteomes" id="UP001443914">
    <property type="component" value="Unassembled WGS sequence"/>
</dbReference>
<dbReference type="PANTHER" id="PTHR13068">
    <property type="entry name" value="CGI-12 PROTEIN-RELATED"/>
    <property type="match status" value="1"/>
</dbReference>
<comment type="caution">
    <text evidence="4">The sequence shown here is derived from an EMBL/GenBank/DDBJ whole genome shotgun (WGS) entry which is preliminary data.</text>
</comment>
<accession>A0AAW1N5A8</accession>
<dbReference type="FunFam" id="1.25.70.10:FF:000001">
    <property type="entry name" value="Mitochondrial transcription termination factor-like"/>
    <property type="match status" value="1"/>
</dbReference>
<keyword evidence="2" id="KW-0805">Transcription regulation</keyword>
<keyword evidence="2" id="KW-0806">Transcription termination</keyword>
<keyword evidence="2" id="KW-0804">Transcription</keyword>
<reference evidence="4 5" key="1">
    <citation type="submission" date="2024-03" db="EMBL/GenBank/DDBJ databases">
        <title>WGS assembly of Saponaria officinalis var. Norfolk2.</title>
        <authorList>
            <person name="Jenkins J."/>
            <person name="Shu S."/>
            <person name="Grimwood J."/>
            <person name="Barry K."/>
            <person name="Goodstein D."/>
            <person name="Schmutz J."/>
            <person name="Leebens-Mack J."/>
            <person name="Osbourn A."/>
        </authorList>
    </citation>
    <scope>NUCLEOTIDE SEQUENCE [LARGE SCALE GENOMIC DNA]</scope>
    <source>
        <strain evidence="5">cv. Norfolk2</strain>
        <strain evidence="4">JIC</strain>
        <tissue evidence="4">Leaf</tissue>
    </source>
</reference>
<protein>
    <submittedName>
        <fullName evidence="4">Uncharacterized protein</fullName>
    </submittedName>
</protein>
<dbReference type="EMBL" id="JBDFQZ010000001">
    <property type="protein sequence ID" value="KAK9755425.1"/>
    <property type="molecule type" value="Genomic_DNA"/>
</dbReference>
<dbReference type="EMBL" id="JBDFQZ010000001">
    <property type="protein sequence ID" value="KAK9755424.1"/>
    <property type="molecule type" value="Genomic_DNA"/>
</dbReference>
<evidence type="ECO:0000313" key="5">
    <source>
        <dbReference type="Proteomes" id="UP001443914"/>
    </source>
</evidence>
<evidence type="ECO:0000256" key="2">
    <source>
        <dbReference type="ARBA" id="ARBA00022472"/>
    </source>
</evidence>
<evidence type="ECO:0000256" key="1">
    <source>
        <dbReference type="ARBA" id="ARBA00007692"/>
    </source>
</evidence>
<evidence type="ECO:0000313" key="4">
    <source>
        <dbReference type="EMBL" id="KAK9755424.1"/>
    </source>
</evidence>
<name>A0AAW1N5A8_SAPOF</name>
<dbReference type="InterPro" id="IPR038538">
    <property type="entry name" value="MTERF_sf"/>
</dbReference>
<proteinExistence type="inferred from homology"/>